<feature type="compositionally biased region" description="Basic residues" evidence="1">
    <location>
        <begin position="106"/>
        <end position="117"/>
    </location>
</feature>
<accession>A0A2D4HWZ1</accession>
<organism evidence="2">
    <name type="scientific">Micrurus lemniscatus lemniscatus</name>
    <dbReference type="NCBI Taxonomy" id="129467"/>
    <lineage>
        <taxon>Eukaryota</taxon>
        <taxon>Metazoa</taxon>
        <taxon>Chordata</taxon>
        <taxon>Craniata</taxon>
        <taxon>Vertebrata</taxon>
        <taxon>Euteleostomi</taxon>
        <taxon>Lepidosauria</taxon>
        <taxon>Squamata</taxon>
        <taxon>Bifurcata</taxon>
        <taxon>Unidentata</taxon>
        <taxon>Episquamata</taxon>
        <taxon>Toxicofera</taxon>
        <taxon>Serpentes</taxon>
        <taxon>Colubroidea</taxon>
        <taxon>Elapidae</taxon>
        <taxon>Elapinae</taxon>
        <taxon>Micrurus</taxon>
    </lineage>
</organism>
<dbReference type="AlphaFoldDB" id="A0A2D4HWZ1"/>
<dbReference type="EMBL" id="IACK01067892">
    <property type="protein sequence ID" value="LAA76494.1"/>
    <property type="molecule type" value="Transcribed_RNA"/>
</dbReference>
<name>A0A2D4HWZ1_MICLE</name>
<evidence type="ECO:0000313" key="2">
    <source>
        <dbReference type="EMBL" id="LAA76494.1"/>
    </source>
</evidence>
<reference evidence="2" key="2">
    <citation type="submission" date="2017-11" db="EMBL/GenBank/DDBJ databases">
        <title>Coralsnake Venomics: Analyses of Venom Gland Transcriptomes and Proteomes of Six Brazilian Taxa.</title>
        <authorList>
            <person name="Aird S.D."/>
            <person name="Jorge da Silva N."/>
            <person name="Qiu L."/>
            <person name="Villar-Briones A."/>
            <person name="Aparecida-Saddi V."/>
            <person name="Campos-Telles M.P."/>
            <person name="Grau M."/>
            <person name="Mikheyev A.S."/>
        </authorList>
    </citation>
    <scope>NUCLEOTIDE SEQUENCE</scope>
    <source>
        <tissue evidence="2">Venom_gland</tissue>
    </source>
</reference>
<evidence type="ECO:0000256" key="1">
    <source>
        <dbReference type="SAM" id="MobiDB-lite"/>
    </source>
</evidence>
<feature type="compositionally biased region" description="Basic and acidic residues" evidence="1">
    <location>
        <begin position="60"/>
        <end position="76"/>
    </location>
</feature>
<protein>
    <submittedName>
        <fullName evidence="2">Uncharacterized protein</fullName>
    </submittedName>
</protein>
<feature type="region of interest" description="Disordered" evidence="1">
    <location>
        <begin position="34"/>
        <end position="117"/>
    </location>
</feature>
<reference evidence="2" key="1">
    <citation type="submission" date="2017-07" db="EMBL/GenBank/DDBJ databases">
        <authorList>
            <person name="Mikheyev A."/>
            <person name="Grau M."/>
        </authorList>
    </citation>
    <scope>NUCLEOTIDE SEQUENCE</scope>
    <source>
        <tissue evidence="2">Venom_gland</tissue>
    </source>
</reference>
<proteinExistence type="predicted"/>
<sequence>MTRPISENMAATKHKPPMPLMKLKRSVGMAKAMMDKAKQMQTSTNPTKKVPAAPLPQAKSMRDVHRQSSSKEHNFHNEPSLTNGPVCEVTQPQPASEMMPKIIAKPSRRGKIHLQRV</sequence>